<comment type="subcellular location">
    <subcellularLocation>
        <location evidence="1">Membrane</location>
    </subcellularLocation>
</comment>
<dbReference type="GO" id="GO:0005886">
    <property type="term" value="C:plasma membrane"/>
    <property type="evidence" value="ECO:0007669"/>
    <property type="project" value="TreeGrafter"/>
</dbReference>
<proteinExistence type="inferred from homology"/>
<dbReference type="InterPro" id="IPR024478">
    <property type="entry name" value="HlyB_4HB_MCP"/>
</dbReference>
<feature type="transmembrane region" description="Helical" evidence="6">
    <location>
        <begin position="196"/>
        <end position="215"/>
    </location>
</feature>
<sequence>MNFKLLTIKGKLVLSFSLLALIALSISALSLRALSQTTDGFSRYLYGINARAEVAAQVRTAVDRRAIAARNLVLVTSPEDLALEKAAVSRAHDDVQAQLAKLKDMVSGNSDASDTARNLVREIDRVESRYGPVAIAIVDLALAAKRDEAIVKMNNECRPLLGALVKATDAYTEFTKGRQVDTVRKLEEDYAAQRNLLIVMSICAVVLAVVGGLLITRSITRPMQTAVDVAQTVARGDLGSQIAVVARDETGRLLSALRDMNERLTEIVSRVRQSSASIAGASAEIAAGNADLSQRTEEQAASLEETAASMEELTTTVRLSSENARQANELAREAADIAHSGSTAVGRVVDTMQGISASSTKIADITGMIEGIAFQTNILALNAAVEAARAGEQGRGFAVVASEVRSLAQRSSSAAKEIKELIAGSLKQIQDGATLAGEAGQTMNSVTKAVARVSSIVEDIASASMEQSRGIEQVNQAISQMDQVTQQNAAMVEQAASASRALQEQGQELNEVVAFFRLPGAGGTGRPHAPASDREVRRQRSAALA</sequence>
<feature type="region of interest" description="Disordered" evidence="5">
    <location>
        <begin position="521"/>
        <end position="545"/>
    </location>
</feature>
<evidence type="ECO:0000256" key="1">
    <source>
        <dbReference type="ARBA" id="ARBA00004370"/>
    </source>
</evidence>
<dbReference type="SMART" id="SM00304">
    <property type="entry name" value="HAMP"/>
    <property type="match status" value="1"/>
</dbReference>
<dbReference type="GO" id="GO:0007165">
    <property type="term" value="P:signal transduction"/>
    <property type="evidence" value="ECO:0007669"/>
    <property type="project" value="UniProtKB-KW"/>
</dbReference>
<dbReference type="GeneID" id="98405846"/>
<dbReference type="Proteomes" id="UP000397656">
    <property type="component" value="Chromosome 2"/>
</dbReference>
<dbReference type="CDD" id="cd19411">
    <property type="entry name" value="MCP2201-like_sensor"/>
    <property type="match status" value="1"/>
</dbReference>
<dbReference type="Pfam" id="PF12729">
    <property type="entry name" value="4HB_MCP_1"/>
    <property type="match status" value="1"/>
</dbReference>
<organism evidence="9 10">
    <name type="scientific">Cupriavidus basilensis</name>
    <dbReference type="NCBI Taxonomy" id="68895"/>
    <lineage>
        <taxon>Bacteria</taxon>
        <taxon>Pseudomonadati</taxon>
        <taxon>Pseudomonadota</taxon>
        <taxon>Betaproteobacteria</taxon>
        <taxon>Burkholderiales</taxon>
        <taxon>Burkholderiaceae</taxon>
        <taxon>Cupriavidus</taxon>
    </lineage>
</organism>
<feature type="domain" description="Methyl-accepting transducer" evidence="7">
    <location>
        <begin position="274"/>
        <end position="503"/>
    </location>
</feature>
<evidence type="ECO:0000256" key="3">
    <source>
        <dbReference type="ARBA" id="ARBA00029447"/>
    </source>
</evidence>
<dbReference type="CDD" id="cd11386">
    <property type="entry name" value="MCP_signal"/>
    <property type="match status" value="1"/>
</dbReference>
<feature type="domain" description="HAMP" evidence="8">
    <location>
        <begin position="217"/>
        <end position="269"/>
    </location>
</feature>
<dbReference type="AlphaFoldDB" id="A0A7M2H576"/>
<dbReference type="GO" id="GO:0004888">
    <property type="term" value="F:transmembrane signaling receptor activity"/>
    <property type="evidence" value="ECO:0007669"/>
    <property type="project" value="InterPro"/>
</dbReference>
<dbReference type="PROSITE" id="PS50885">
    <property type="entry name" value="HAMP"/>
    <property type="match status" value="1"/>
</dbReference>
<keyword evidence="6" id="KW-0812">Transmembrane</keyword>
<dbReference type="PRINTS" id="PR00260">
    <property type="entry name" value="CHEMTRNSDUCR"/>
</dbReference>
<evidence type="ECO:0000256" key="5">
    <source>
        <dbReference type="SAM" id="MobiDB-lite"/>
    </source>
</evidence>
<dbReference type="GO" id="GO:0006935">
    <property type="term" value="P:chemotaxis"/>
    <property type="evidence" value="ECO:0007669"/>
    <property type="project" value="InterPro"/>
</dbReference>
<dbReference type="SUPFAM" id="SSF58104">
    <property type="entry name" value="Methyl-accepting chemotaxis protein (MCP) signaling domain"/>
    <property type="match status" value="1"/>
</dbReference>
<name>A0A7M2H576_9BURK</name>
<reference evidence="9 10" key="1">
    <citation type="submission" date="2020-10" db="EMBL/GenBank/DDBJ databases">
        <title>Complete genome sequence of Cupriavidus basilensis CCUG 49340T.</title>
        <authorList>
            <person name="Salva-Serra F."/>
            <person name="Donoso R.A."/>
            <person name="Cho K.H."/>
            <person name="Yoo J.A."/>
            <person name="Lee K."/>
            <person name="Yoon S.-H."/>
            <person name="Perez-Pantoja D."/>
            <person name="Moore E.R.B."/>
        </authorList>
    </citation>
    <scope>NUCLEOTIDE SEQUENCE [LARGE SCALE GENOMIC DNA]</scope>
    <source>
        <strain evidence="10">CCUG 49340</strain>
    </source>
</reference>
<evidence type="ECO:0000256" key="2">
    <source>
        <dbReference type="ARBA" id="ARBA00022481"/>
    </source>
</evidence>
<dbReference type="InterPro" id="IPR004090">
    <property type="entry name" value="Chemotax_Me-accpt_rcpt"/>
</dbReference>
<dbReference type="EMBL" id="CP062804">
    <property type="protein sequence ID" value="QOT79577.1"/>
    <property type="molecule type" value="Genomic_DNA"/>
</dbReference>
<comment type="similarity">
    <text evidence="3">Belongs to the methyl-accepting chemotaxis (MCP) protein family.</text>
</comment>
<evidence type="ECO:0000259" key="8">
    <source>
        <dbReference type="PROSITE" id="PS50885"/>
    </source>
</evidence>
<protein>
    <submittedName>
        <fullName evidence="9">MCP four helix bundle domain-containing protein</fullName>
    </submittedName>
</protein>
<evidence type="ECO:0000256" key="4">
    <source>
        <dbReference type="PROSITE-ProRule" id="PRU00284"/>
    </source>
</evidence>
<dbReference type="FunFam" id="1.10.287.950:FF:000001">
    <property type="entry name" value="Methyl-accepting chemotaxis sensory transducer"/>
    <property type="match status" value="1"/>
</dbReference>
<dbReference type="PANTHER" id="PTHR43531">
    <property type="entry name" value="PROTEIN ICFG"/>
    <property type="match status" value="1"/>
</dbReference>
<keyword evidence="6" id="KW-0472">Membrane</keyword>
<dbReference type="InterPro" id="IPR047347">
    <property type="entry name" value="YvaQ-like_sensor"/>
</dbReference>
<dbReference type="PANTHER" id="PTHR43531:SF14">
    <property type="entry name" value="METHYL-ACCEPTING CHEMOTAXIS PROTEIN I-RELATED"/>
    <property type="match status" value="1"/>
</dbReference>
<keyword evidence="2" id="KW-0488">Methylation</keyword>
<dbReference type="RefSeq" id="WP_193692203.1">
    <property type="nucleotide sequence ID" value="NZ_CP062804.1"/>
</dbReference>
<dbReference type="SMART" id="SM00283">
    <property type="entry name" value="MA"/>
    <property type="match status" value="1"/>
</dbReference>
<dbReference type="Gene3D" id="1.10.287.950">
    <property type="entry name" value="Methyl-accepting chemotaxis protein"/>
    <property type="match status" value="1"/>
</dbReference>
<dbReference type="Pfam" id="PF00672">
    <property type="entry name" value="HAMP"/>
    <property type="match status" value="1"/>
</dbReference>
<dbReference type="CDD" id="cd06225">
    <property type="entry name" value="HAMP"/>
    <property type="match status" value="1"/>
</dbReference>
<dbReference type="InterPro" id="IPR004089">
    <property type="entry name" value="MCPsignal_dom"/>
</dbReference>
<gene>
    <name evidence="9" type="ORF">F7R26_033310</name>
</gene>
<dbReference type="InterPro" id="IPR051310">
    <property type="entry name" value="MCP_chemotaxis"/>
</dbReference>
<dbReference type="PROSITE" id="PS50111">
    <property type="entry name" value="CHEMOTAXIS_TRANSDUC_2"/>
    <property type="match status" value="1"/>
</dbReference>
<evidence type="ECO:0000313" key="10">
    <source>
        <dbReference type="Proteomes" id="UP000397656"/>
    </source>
</evidence>
<evidence type="ECO:0000313" key="9">
    <source>
        <dbReference type="EMBL" id="QOT79577.1"/>
    </source>
</evidence>
<dbReference type="InterPro" id="IPR003660">
    <property type="entry name" value="HAMP_dom"/>
</dbReference>
<keyword evidence="4" id="KW-0807">Transducer</keyword>
<dbReference type="Pfam" id="PF00015">
    <property type="entry name" value="MCPsignal"/>
    <property type="match status" value="1"/>
</dbReference>
<keyword evidence="6" id="KW-1133">Transmembrane helix</keyword>
<accession>A0A7M2H576</accession>
<evidence type="ECO:0000259" key="7">
    <source>
        <dbReference type="PROSITE" id="PS50111"/>
    </source>
</evidence>
<evidence type="ECO:0000256" key="6">
    <source>
        <dbReference type="SAM" id="Phobius"/>
    </source>
</evidence>